<keyword evidence="4" id="KW-1185">Reference proteome</keyword>
<dbReference type="SMART" id="SM00672">
    <property type="entry name" value="CAP10"/>
    <property type="match status" value="1"/>
</dbReference>
<dbReference type="InterPro" id="IPR051091">
    <property type="entry name" value="O-Glucosyltr/Glycosyltrsf_90"/>
</dbReference>
<organism evidence="3 4">
    <name type="scientific">Panicum miliaceum</name>
    <name type="common">Proso millet</name>
    <name type="synonym">Broomcorn millet</name>
    <dbReference type="NCBI Taxonomy" id="4540"/>
    <lineage>
        <taxon>Eukaryota</taxon>
        <taxon>Viridiplantae</taxon>
        <taxon>Streptophyta</taxon>
        <taxon>Embryophyta</taxon>
        <taxon>Tracheophyta</taxon>
        <taxon>Spermatophyta</taxon>
        <taxon>Magnoliopsida</taxon>
        <taxon>Liliopsida</taxon>
        <taxon>Poales</taxon>
        <taxon>Poaceae</taxon>
        <taxon>PACMAD clade</taxon>
        <taxon>Panicoideae</taxon>
        <taxon>Panicodae</taxon>
        <taxon>Paniceae</taxon>
        <taxon>Panicinae</taxon>
        <taxon>Panicum</taxon>
        <taxon>Panicum sect. Panicum</taxon>
    </lineage>
</organism>
<evidence type="ECO:0000259" key="2">
    <source>
        <dbReference type="SMART" id="SM00672"/>
    </source>
</evidence>
<dbReference type="Pfam" id="PF05686">
    <property type="entry name" value="Glyco_transf_90"/>
    <property type="match status" value="1"/>
</dbReference>
<evidence type="ECO:0000313" key="3">
    <source>
        <dbReference type="EMBL" id="RLM73883.1"/>
    </source>
</evidence>
<dbReference type="PANTHER" id="PTHR12203">
    <property type="entry name" value="KDEL LYS-ASP-GLU-LEU CONTAINING - RELATED"/>
    <property type="match status" value="1"/>
</dbReference>
<dbReference type="AlphaFoldDB" id="A0A3L6Q8H5"/>
<proteinExistence type="predicted"/>
<feature type="domain" description="Glycosyl transferase CAP10" evidence="2">
    <location>
        <begin position="1"/>
        <end position="140"/>
    </location>
</feature>
<reference evidence="4" key="1">
    <citation type="journal article" date="2019" name="Nat. Commun.">
        <title>The genome of broomcorn millet.</title>
        <authorList>
            <person name="Zou C."/>
            <person name="Miki D."/>
            <person name="Li D."/>
            <person name="Tang Q."/>
            <person name="Xiao L."/>
            <person name="Rajput S."/>
            <person name="Deng P."/>
            <person name="Jia W."/>
            <person name="Huang R."/>
            <person name="Zhang M."/>
            <person name="Sun Y."/>
            <person name="Hu J."/>
            <person name="Fu X."/>
            <person name="Schnable P.S."/>
            <person name="Li F."/>
            <person name="Zhang H."/>
            <person name="Feng B."/>
            <person name="Zhu X."/>
            <person name="Liu R."/>
            <person name="Schnable J.C."/>
            <person name="Zhu J.-K."/>
            <person name="Zhang H."/>
        </authorList>
    </citation>
    <scope>NUCLEOTIDE SEQUENCE [LARGE SCALE GENOMIC DNA]</scope>
</reference>
<dbReference type="GO" id="GO:0016740">
    <property type="term" value="F:transferase activity"/>
    <property type="evidence" value="ECO:0007669"/>
    <property type="project" value="UniProtKB-KW"/>
</dbReference>
<feature type="region of interest" description="Disordered" evidence="1">
    <location>
        <begin position="174"/>
        <end position="197"/>
    </location>
</feature>
<dbReference type="PANTHER" id="PTHR12203:SF30">
    <property type="entry name" value="OS04G0534000 PROTEIN"/>
    <property type="match status" value="1"/>
</dbReference>
<sequence length="211" mass="24333">MALHLFQDWGKELRRGFRESDLSKQCTHRYKIYIEGRGWSVSEKYILACDSVALMVRPRFHDFFSRGLAPLRHYWPVRDRGVATCRSIKFAVDSGNAHPDKAREIGRNASRFVREDLAMGRVYDYMFHLLAEYARLLRYRPAVPRGAGEVTVESMARGLERQFMVDTMVADNGAGGKGPCRLPPPFSSEELEAPRRERADVVRQVEAWEDH</sequence>
<accession>A0A3L6Q8H5</accession>
<evidence type="ECO:0000313" key="4">
    <source>
        <dbReference type="Proteomes" id="UP000275267"/>
    </source>
</evidence>
<comment type="caution">
    <text evidence="3">The sequence shown here is derived from an EMBL/GenBank/DDBJ whole genome shotgun (WGS) entry which is preliminary data.</text>
</comment>
<dbReference type="Proteomes" id="UP000275267">
    <property type="component" value="Unassembled WGS sequence"/>
</dbReference>
<evidence type="ECO:0000256" key="1">
    <source>
        <dbReference type="SAM" id="MobiDB-lite"/>
    </source>
</evidence>
<name>A0A3L6Q8H5_PANMI</name>
<dbReference type="InterPro" id="IPR006598">
    <property type="entry name" value="CAP10"/>
</dbReference>
<dbReference type="OrthoDB" id="202415at2759"/>
<protein>
    <submittedName>
        <fullName evidence="3">O-glucosyltransferase rumi-like isoform X2</fullName>
    </submittedName>
</protein>
<dbReference type="EMBL" id="PQIB02000013">
    <property type="protein sequence ID" value="RLM73883.1"/>
    <property type="molecule type" value="Genomic_DNA"/>
</dbReference>
<gene>
    <name evidence="3" type="ORF">C2845_PM15G15710</name>
</gene>